<evidence type="ECO:0000313" key="1">
    <source>
        <dbReference type="EMBL" id="EJW88886.1"/>
    </source>
</evidence>
<protein>
    <submittedName>
        <fullName evidence="1">Uncharacterized protein</fullName>
    </submittedName>
</protein>
<organism evidence="1 2">
    <name type="scientific">Wuchereria bancrofti</name>
    <dbReference type="NCBI Taxonomy" id="6293"/>
    <lineage>
        <taxon>Eukaryota</taxon>
        <taxon>Metazoa</taxon>
        <taxon>Ecdysozoa</taxon>
        <taxon>Nematoda</taxon>
        <taxon>Chromadorea</taxon>
        <taxon>Rhabditida</taxon>
        <taxon>Spirurina</taxon>
        <taxon>Spiruromorpha</taxon>
        <taxon>Filarioidea</taxon>
        <taxon>Onchocercidae</taxon>
        <taxon>Wuchereria</taxon>
    </lineage>
</organism>
<dbReference type="AlphaFoldDB" id="J9F1W4"/>
<gene>
    <name evidence="1" type="ORF">WUBG_00203</name>
</gene>
<dbReference type="EMBL" id="ADBV01000028">
    <property type="protein sequence ID" value="EJW88886.1"/>
    <property type="molecule type" value="Genomic_DNA"/>
</dbReference>
<sequence>VQSWFHPPTFSRREAKFNFHGYRPEQNRRNRNLCPSLKTSLHTSPSAAYRLILHALFDCKMYRTPRRYSDRTTYARQPFQKRY</sequence>
<feature type="non-terminal residue" evidence="1">
    <location>
        <position position="1"/>
    </location>
</feature>
<evidence type="ECO:0000313" key="2">
    <source>
        <dbReference type="Proteomes" id="UP000004810"/>
    </source>
</evidence>
<dbReference type="Proteomes" id="UP000004810">
    <property type="component" value="Unassembled WGS sequence"/>
</dbReference>
<name>J9F1W4_WUCBA</name>
<accession>J9F1W4</accession>
<reference evidence="2" key="1">
    <citation type="submission" date="2012-08" db="EMBL/GenBank/DDBJ databases">
        <title>The Genome Sequence of Wuchereria bancrofti.</title>
        <authorList>
            <person name="Nutman T.B."/>
            <person name="Fink D.L."/>
            <person name="Russ C."/>
            <person name="Young S."/>
            <person name="Zeng Q."/>
            <person name="Koehrsen M."/>
            <person name="Alvarado L."/>
            <person name="Berlin A."/>
            <person name="Chapman S.B."/>
            <person name="Chen Z."/>
            <person name="Freedman E."/>
            <person name="Gellesch M."/>
            <person name="Goldberg J."/>
            <person name="Griggs A."/>
            <person name="Gujja S."/>
            <person name="Heilman E.R."/>
            <person name="Heiman D."/>
            <person name="Hepburn T."/>
            <person name="Howarth C."/>
            <person name="Jen D."/>
            <person name="Larson L."/>
            <person name="Lewis B."/>
            <person name="Mehta T."/>
            <person name="Park D."/>
            <person name="Pearson M."/>
            <person name="Roberts A."/>
            <person name="Saif S."/>
            <person name="Shea T."/>
            <person name="Shenoy N."/>
            <person name="Sisk P."/>
            <person name="Stolte C."/>
            <person name="Sykes S."/>
            <person name="Walk T."/>
            <person name="White J."/>
            <person name="Yandava C."/>
            <person name="Haas B."/>
            <person name="Henn M.R."/>
            <person name="Nusbaum C."/>
            <person name="Birren B."/>
        </authorList>
    </citation>
    <scope>NUCLEOTIDE SEQUENCE [LARGE SCALE GENOMIC DNA]</scope>
    <source>
        <strain evidence="2">NA</strain>
    </source>
</reference>
<comment type="caution">
    <text evidence="1">The sequence shown here is derived from an EMBL/GenBank/DDBJ whole genome shotgun (WGS) entry which is preliminary data.</text>
</comment>
<proteinExistence type="predicted"/>